<dbReference type="InterPro" id="IPR000726">
    <property type="entry name" value="Glyco_hydro_19_cat"/>
</dbReference>
<evidence type="ECO:0000259" key="1">
    <source>
        <dbReference type="Pfam" id="PF00182"/>
    </source>
</evidence>
<protein>
    <recommendedName>
        <fullName evidence="1">Glycoside hydrolase family 19 catalytic domain-containing protein</fullName>
    </recommendedName>
</protein>
<dbReference type="SUPFAM" id="SSF53955">
    <property type="entry name" value="Lysozyme-like"/>
    <property type="match status" value="1"/>
</dbReference>
<dbReference type="Gene3D" id="1.10.530.10">
    <property type="match status" value="1"/>
</dbReference>
<name>A0ABN7YVI2_9BURK</name>
<dbReference type="RefSeq" id="WP_224080833.1">
    <property type="nucleotide sequence ID" value="NZ_CAJZAI010000007.1"/>
</dbReference>
<dbReference type="InterPro" id="IPR023346">
    <property type="entry name" value="Lysozyme-like_dom_sf"/>
</dbReference>
<gene>
    <name evidence="2" type="ORF">LMG23992_03262</name>
</gene>
<evidence type="ECO:0000313" key="3">
    <source>
        <dbReference type="Proteomes" id="UP000727654"/>
    </source>
</evidence>
<dbReference type="Proteomes" id="UP000727654">
    <property type="component" value="Unassembled WGS sequence"/>
</dbReference>
<evidence type="ECO:0000313" key="2">
    <source>
        <dbReference type="EMBL" id="CAG9176391.1"/>
    </source>
</evidence>
<sequence length="844" mass="94600">MAKNTPTNPPNPPLRPLRFAFPFRKKAEGEGKNPVEITDENEFHKLLKKEPSGSYSVSSKGMWHGGIHITEAGAGRSLDIKGGVRCIADGEIVAWRMNRSYPVSELPAQAGQPAITAPYSTGFALVRHAMEFPRGTKLTLFSLYMHLQDFEGYESEKTLPRPPYWVPEFKVSEFARDKPSASPHGRAAPADQQGLRIRATHPHGTPLCILPHGTQFSISERTGDWGKIKDTHGAQPYPPQAGGFVAPAAPIGGWAFLGKEHGGKVVEEIMPDTSLDQVVIPPTPVKVKAGDLIGHLGRYDSLNQRTSNRMVHIEVFCGDDIKPFLQKGRAWIAEHASRPQDWKELGLPSEPTILRVAKGTKLYREAFNEGQDAPRTDVTLVATLAELGKRPNNPRTETTPGNDSLKQNWWKVDGANMLHNDISGWVREQNFTGGRVTREFAQSWIDFDTFEDAHDPTHTMFATTKAYVDYVMGANVPEPGALGKLSPLMAKVYRAIYSTGDGSRAADELCDAANSPWRALRMSRLIIKHETEWAKPAKWQQLIQEIERQTGVKPQHEAEKRRIEKLVWWDEVKRGVSNLPASDVFHIHPIGLVGNFKVEGLVCVHCGSDLSVTPEVLKEIFPNISNDNAEKFSPIINEIFKKYEINTCNRVSHFFGQCEVECTGFTAFRESLYYTSGDRLWGTYPTALKAGLHRLHPRWTPSQIEDYSKNNLTHNDSELGEVLFGDDGYPGRDYRGRGLLHMTWLATYKEYKRASGNDVVIDPSRVQNEPYIATDSSVWFWSSRSINGYADANDVKGVTRVINPALKDFDRRRVAAKRSFDRLNNGRQPCLLNWDANLTAEKGW</sequence>
<comment type="caution">
    <text evidence="2">The sequence shown here is derived from an EMBL/GenBank/DDBJ whole genome shotgun (WGS) entry which is preliminary data.</text>
</comment>
<organism evidence="2 3">
    <name type="scientific">Cupriavidus laharis</name>
    <dbReference type="NCBI Taxonomy" id="151654"/>
    <lineage>
        <taxon>Bacteria</taxon>
        <taxon>Pseudomonadati</taxon>
        <taxon>Pseudomonadota</taxon>
        <taxon>Betaproteobacteria</taxon>
        <taxon>Burkholderiales</taxon>
        <taxon>Burkholderiaceae</taxon>
        <taxon>Cupriavidus</taxon>
    </lineage>
</organism>
<feature type="domain" description="Glycoside hydrolase family 19 catalytic" evidence="1">
    <location>
        <begin position="730"/>
        <end position="788"/>
    </location>
</feature>
<dbReference type="EMBL" id="CAJZAI010000007">
    <property type="protein sequence ID" value="CAG9176391.1"/>
    <property type="molecule type" value="Genomic_DNA"/>
</dbReference>
<reference evidence="2 3" key="1">
    <citation type="submission" date="2021-08" db="EMBL/GenBank/DDBJ databases">
        <authorList>
            <person name="Peeters C."/>
        </authorList>
    </citation>
    <scope>NUCLEOTIDE SEQUENCE [LARGE SCALE GENOMIC DNA]</scope>
    <source>
        <strain evidence="2 3">LMG 23992</strain>
    </source>
</reference>
<accession>A0ABN7YVI2</accession>
<dbReference type="Pfam" id="PF00182">
    <property type="entry name" value="Glyco_hydro_19"/>
    <property type="match status" value="1"/>
</dbReference>
<keyword evidence="3" id="KW-1185">Reference proteome</keyword>
<proteinExistence type="predicted"/>